<dbReference type="InterPro" id="IPR002305">
    <property type="entry name" value="aa-tRNA-synth_Ic"/>
</dbReference>
<protein>
    <recommendedName>
        <fullName evidence="2 8">Tryptophan--tRNA ligase</fullName>
        <ecNumber evidence="2 8">6.1.1.2</ecNumber>
    </recommendedName>
</protein>
<dbReference type="InterPro" id="IPR014729">
    <property type="entry name" value="Rossmann-like_a/b/a_fold"/>
</dbReference>
<dbReference type="InterPro" id="IPR002306">
    <property type="entry name" value="Trp-tRNA-ligase"/>
</dbReference>
<evidence type="ECO:0000256" key="6">
    <source>
        <dbReference type="ARBA" id="ARBA00022917"/>
    </source>
</evidence>
<dbReference type="PROSITE" id="PS00178">
    <property type="entry name" value="AA_TRNA_LIGASE_I"/>
    <property type="match status" value="1"/>
</dbReference>
<dbReference type="PANTHER" id="PTHR43766:SF1">
    <property type="entry name" value="TRYPTOPHAN--TRNA LIGASE, MITOCHONDRIAL"/>
    <property type="match status" value="1"/>
</dbReference>
<reference evidence="10 11" key="1">
    <citation type="journal article" date="2023" name="Microbiol. Resour. Announc.">
        <title>Complete Genome of 'Candidatus Phytoplasma rubi' RS, a Phytopathogenic Bacterium Associated with Rubus Stunt Disease.</title>
        <authorList>
            <person name="Duckeck D."/>
            <person name="Zubert C."/>
            <person name="Bohm J.W."/>
            <person name="Carminati G."/>
            <person name="Schneider B."/>
            <person name="Kube M."/>
        </authorList>
    </citation>
    <scope>NUCLEOTIDE SEQUENCE [LARGE SCALE GENOMIC DNA]</scope>
    <source>
        <strain evidence="10 11">RS</strain>
    </source>
</reference>
<evidence type="ECO:0000313" key="11">
    <source>
        <dbReference type="Proteomes" id="UP001164727"/>
    </source>
</evidence>
<evidence type="ECO:0000256" key="7">
    <source>
        <dbReference type="ARBA" id="ARBA00023146"/>
    </source>
</evidence>
<evidence type="ECO:0000256" key="4">
    <source>
        <dbReference type="ARBA" id="ARBA00022741"/>
    </source>
</evidence>
<keyword evidence="6 9" id="KW-0648">Protein biosynthesis</keyword>
<dbReference type="Proteomes" id="UP001164727">
    <property type="component" value="Chromosome"/>
</dbReference>
<evidence type="ECO:0000256" key="9">
    <source>
        <dbReference type="RuleBase" id="RU363036"/>
    </source>
</evidence>
<keyword evidence="11" id="KW-1185">Reference proteome</keyword>
<dbReference type="PANTHER" id="PTHR43766">
    <property type="entry name" value="TRYPTOPHAN--TRNA LIGASE, MITOCHONDRIAL"/>
    <property type="match status" value="1"/>
</dbReference>
<keyword evidence="7 9" id="KW-0030">Aminoacyl-tRNA synthetase</keyword>
<dbReference type="InterPro" id="IPR001412">
    <property type="entry name" value="aa-tRNA-synth_I_CS"/>
</dbReference>
<comment type="similarity">
    <text evidence="1 9">Belongs to the class-I aminoacyl-tRNA synthetase family.</text>
</comment>
<name>A0ABY7BQC0_9MOLU</name>
<evidence type="ECO:0000313" key="10">
    <source>
        <dbReference type="EMBL" id="WAN63023.1"/>
    </source>
</evidence>
<dbReference type="PRINTS" id="PR01039">
    <property type="entry name" value="TRNASYNTHTRP"/>
</dbReference>
<keyword evidence="4 9" id="KW-0547">Nucleotide-binding</keyword>
<evidence type="ECO:0000256" key="5">
    <source>
        <dbReference type="ARBA" id="ARBA00022840"/>
    </source>
</evidence>
<accession>A0ABY7BQC0</accession>
<keyword evidence="3 9" id="KW-0436">Ligase</keyword>
<dbReference type="SUPFAM" id="SSF52374">
    <property type="entry name" value="Nucleotidylyl transferase"/>
    <property type="match status" value="1"/>
</dbReference>
<dbReference type="InterPro" id="IPR050203">
    <property type="entry name" value="Trp-tRNA_synthetase"/>
</dbReference>
<dbReference type="Gene3D" id="3.40.50.620">
    <property type="entry name" value="HUPs"/>
    <property type="match status" value="1"/>
</dbReference>
<evidence type="ECO:0000256" key="8">
    <source>
        <dbReference type="NCBIfam" id="TIGR00233"/>
    </source>
</evidence>
<dbReference type="EC" id="6.1.1.2" evidence="2 8"/>
<sequence>MIFKEKKRLITGIKPTGVLTLGNYLGVIKPLILFQNKYHNEYDIYFFIADLHALTSFQEPSLLKKNIREMIYLCLALGLDLNKTNLFIQSEVLQHTYLNYIMESNTYLGELSRMIQFKKKKSSSKQVRTSLMIYPILMSSDILLYDADFVLLGQDQKQHLELTRILANRFNNLYGNTFVVPKFLQLGSMIKSLTDPQKKMSKSSYKNSSDDKGCIYILENLNMIKQKILKSVTDSGKDIKYDLEQKPGLSNLLNIYSLLKNCDLNDTIKYFQNFSYKMLKEEIADSLVEEIKIIQEKFYDLEKNVNLEQILQKGTQKATIIADRKIKEVRKKLGIDIN</sequence>
<dbReference type="RefSeq" id="WP_420885762.1">
    <property type="nucleotide sequence ID" value="NZ_CP114006.1"/>
</dbReference>
<proteinExistence type="inferred from homology"/>
<keyword evidence="5 9" id="KW-0067">ATP-binding</keyword>
<dbReference type="Pfam" id="PF00579">
    <property type="entry name" value="tRNA-synt_1b"/>
    <property type="match status" value="1"/>
</dbReference>
<dbReference type="NCBIfam" id="TIGR00233">
    <property type="entry name" value="trpS"/>
    <property type="match status" value="1"/>
</dbReference>
<organism evidence="10 11">
    <name type="scientific">Candidatus Phytoplasma rubi</name>
    <dbReference type="NCBI Taxonomy" id="399025"/>
    <lineage>
        <taxon>Bacteria</taxon>
        <taxon>Bacillati</taxon>
        <taxon>Mycoplasmatota</taxon>
        <taxon>Mollicutes</taxon>
        <taxon>Acholeplasmatales</taxon>
        <taxon>Acholeplasmataceae</taxon>
        <taxon>Candidatus Phytoplasma</taxon>
        <taxon>16SrV (Elm yellows group)</taxon>
    </lineage>
</organism>
<dbReference type="Gene3D" id="1.10.240.10">
    <property type="entry name" value="Tyrosyl-Transfer RNA Synthetase"/>
    <property type="match status" value="1"/>
</dbReference>
<evidence type="ECO:0000256" key="1">
    <source>
        <dbReference type="ARBA" id="ARBA00005594"/>
    </source>
</evidence>
<evidence type="ECO:0000256" key="2">
    <source>
        <dbReference type="ARBA" id="ARBA00013161"/>
    </source>
</evidence>
<evidence type="ECO:0000256" key="3">
    <source>
        <dbReference type="ARBA" id="ARBA00022598"/>
    </source>
</evidence>
<gene>
    <name evidence="10" type="ORF">RS022_00040</name>
</gene>
<dbReference type="EMBL" id="CP114006">
    <property type="protein sequence ID" value="WAN63023.1"/>
    <property type="molecule type" value="Genomic_DNA"/>
</dbReference>
<dbReference type="CDD" id="cd00806">
    <property type="entry name" value="TrpRS_core"/>
    <property type="match status" value="1"/>
</dbReference>